<dbReference type="SUPFAM" id="SSF46785">
    <property type="entry name" value="Winged helix' DNA-binding domain"/>
    <property type="match status" value="1"/>
</dbReference>
<keyword evidence="3" id="KW-1185">Reference proteome</keyword>
<evidence type="ECO:0000259" key="1">
    <source>
        <dbReference type="Pfam" id="PF03551"/>
    </source>
</evidence>
<proteinExistence type="predicted"/>
<name>A0ABU3F9U4_9ENTE</name>
<sequence length="104" mass="12009">MNKEMLKGNIDLLVLAVLKEQDSYGYEISKILSDKSGNVFEIQEATLYLALKRLEKQEVIQSYWGEKTHGGKRKYYHITESGLAHFEEIKNDFKTLSAIVKKII</sequence>
<dbReference type="InterPro" id="IPR036390">
    <property type="entry name" value="WH_DNA-bd_sf"/>
</dbReference>
<dbReference type="InterPro" id="IPR052509">
    <property type="entry name" value="Metal_resp_DNA-bind_regulator"/>
</dbReference>
<protein>
    <submittedName>
        <fullName evidence="2">PadR family transcriptional regulator</fullName>
    </submittedName>
</protein>
<evidence type="ECO:0000313" key="2">
    <source>
        <dbReference type="EMBL" id="MDT2759453.1"/>
    </source>
</evidence>
<dbReference type="InterPro" id="IPR036388">
    <property type="entry name" value="WH-like_DNA-bd_sf"/>
</dbReference>
<dbReference type="Gene3D" id="1.10.10.10">
    <property type="entry name" value="Winged helix-like DNA-binding domain superfamily/Winged helix DNA-binding domain"/>
    <property type="match status" value="1"/>
</dbReference>
<dbReference type="Proteomes" id="UP001181046">
    <property type="component" value="Unassembled WGS sequence"/>
</dbReference>
<dbReference type="PANTHER" id="PTHR33169">
    <property type="entry name" value="PADR-FAMILY TRANSCRIPTIONAL REGULATOR"/>
    <property type="match status" value="1"/>
</dbReference>
<reference evidence="2" key="1">
    <citation type="submission" date="2023-03" db="EMBL/GenBank/DDBJ databases">
        <authorList>
            <person name="Shen W."/>
            <person name="Cai J."/>
        </authorList>
    </citation>
    <scope>NUCLEOTIDE SEQUENCE</scope>
    <source>
        <strain evidence="2">P66-3</strain>
    </source>
</reference>
<organism evidence="2 3">
    <name type="scientific">Enterococcus xiangfangensis</name>
    <dbReference type="NCBI Taxonomy" id="1296537"/>
    <lineage>
        <taxon>Bacteria</taxon>
        <taxon>Bacillati</taxon>
        <taxon>Bacillota</taxon>
        <taxon>Bacilli</taxon>
        <taxon>Lactobacillales</taxon>
        <taxon>Enterococcaceae</taxon>
        <taxon>Enterococcus</taxon>
    </lineage>
</organism>
<gene>
    <name evidence="2" type="ORF">P7H27_06710</name>
</gene>
<comment type="caution">
    <text evidence="2">The sequence shown here is derived from an EMBL/GenBank/DDBJ whole genome shotgun (WGS) entry which is preliminary data.</text>
</comment>
<dbReference type="Pfam" id="PF03551">
    <property type="entry name" value="PadR"/>
    <property type="match status" value="1"/>
</dbReference>
<evidence type="ECO:0000313" key="3">
    <source>
        <dbReference type="Proteomes" id="UP001181046"/>
    </source>
</evidence>
<accession>A0ABU3F9U4</accession>
<dbReference type="PANTHER" id="PTHR33169:SF25">
    <property type="entry name" value="DNA-BINDING PROTEIN YIZB-RELATED"/>
    <property type="match status" value="1"/>
</dbReference>
<dbReference type="InterPro" id="IPR005149">
    <property type="entry name" value="Tscrpt_reg_PadR_N"/>
</dbReference>
<feature type="domain" description="Transcription regulator PadR N-terminal" evidence="1">
    <location>
        <begin position="14"/>
        <end position="87"/>
    </location>
</feature>
<dbReference type="EMBL" id="JARQAJ010000003">
    <property type="protein sequence ID" value="MDT2759453.1"/>
    <property type="molecule type" value="Genomic_DNA"/>
</dbReference>
<dbReference type="RefSeq" id="WP_137618246.1">
    <property type="nucleotide sequence ID" value="NZ_BJDX01000003.1"/>
</dbReference>